<feature type="region of interest" description="Disordered" evidence="1">
    <location>
        <begin position="1"/>
        <end position="23"/>
    </location>
</feature>
<dbReference type="InterPro" id="IPR032675">
    <property type="entry name" value="LRR_dom_sf"/>
</dbReference>
<dbReference type="SMART" id="SM00256">
    <property type="entry name" value="FBOX"/>
    <property type="match status" value="1"/>
</dbReference>
<dbReference type="SUPFAM" id="SSF81383">
    <property type="entry name" value="F-box domain"/>
    <property type="match status" value="1"/>
</dbReference>
<dbReference type="PANTHER" id="PTHR38926">
    <property type="entry name" value="F-BOX DOMAIN CONTAINING PROTEIN, EXPRESSED"/>
    <property type="match status" value="1"/>
</dbReference>
<dbReference type="Gene3D" id="3.80.10.10">
    <property type="entry name" value="Ribonuclease Inhibitor"/>
    <property type="match status" value="2"/>
</dbReference>
<proteinExistence type="predicted"/>
<protein>
    <submittedName>
        <fullName evidence="3">F-box domain-containing protein</fullName>
    </submittedName>
</protein>
<evidence type="ECO:0000313" key="4">
    <source>
        <dbReference type="Proteomes" id="UP000092445"/>
    </source>
</evidence>
<dbReference type="InterPro" id="IPR036047">
    <property type="entry name" value="F-box-like_dom_sf"/>
</dbReference>
<dbReference type="EnsemblMetazoa" id="GPAI034113-RA">
    <property type="protein sequence ID" value="GPAI034113-PA"/>
    <property type="gene ID" value="GPAI034113"/>
</dbReference>
<organism evidence="3 4">
    <name type="scientific">Glossina pallidipes</name>
    <name type="common">Tsetse fly</name>
    <dbReference type="NCBI Taxonomy" id="7398"/>
    <lineage>
        <taxon>Eukaryota</taxon>
        <taxon>Metazoa</taxon>
        <taxon>Ecdysozoa</taxon>
        <taxon>Arthropoda</taxon>
        <taxon>Hexapoda</taxon>
        <taxon>Insecta</taxon>
        <taxon>Pterygota</taxon>
        <taxon>Neoptera</taxon>
        <taxon>Endopterygota</taxon>
        <taxon>Diptera</taxon>
        <taxon>Brachycera</taxon>
        <taxon>Muscomorpha</taxon>
        <taxon>Hippoboscoidea</taxon>
        <taxon>Glossinidae</taxon>
        <taxon>Glossina</taxon>
    </lineage>
</organism>
<evidence type="ECO:0000313" key="3">
    <source>
        <dbReference type="EnsemblMetazoa" id="GPAI034113-PA"/>
    </source>
</evidence>
<dbReference type="PROSITE" id="PS50181">
    <property type="entry name" value="FBOX"/>
    <property type="match status" value="1"/>
</dbReference>
<feature type="domain" description="F-box" evidence="2">
    <location>
        <begin position="58"/>
        <end position="104"/>
    </location>
</feature>
<name>A0A1B0A4C1_GLOPL</name>
<keyword evidence="4" id="KW-1185">Reference proteome</keyword>
<accession>A0A1B0A4C1</accession>
<dbReference type="PANTHER" id="PTHR38926:SF5">
    <property type="entry name" value="F-BOX AND LEUCINE-RICH REPEAT PROTEIN 6"/>
    <property type="match status" value="1"/>
</dbReference>
<dbReference type="InterPro" id="IPR001611">
    <property type="entry name" value="Leu-rich_rpt"/>
</dbReference>
<dbReference type="PROSITE" id="PS51450">
    <property type="entry name" value="LRR"/>
    <property type="match status" value="1"/>
</dbReference>
<dbReference type="SUPFAM" id="SSF52047">
    <property type="entry name" value="RNI-like"/>
    <property type="match status" value="1"/>
</dbReference>
<dbReference type="Gene3D" id="1.20.1280.50">
    <property type="match status" value="1"/>
</dbReference>
<evidence type="ECO:0000259" key="2">
    <source>
        <dbReference type="PROSITE" id="PS50181"/>
    </source>
</evidence>
<reference evidence="4" key="1">
    <citation type="submission" date="2014-03" db="EMBL/GenBank/DDBJ databases">
        <authorList>
            <person name="Aksoy S."/>
            <person name="Warren W."/>
            <person name="Wilson R.K."/>
        </authorList>
    </citation>
    <scope>NUCLEOTIDE SEQUENCE [LARGE SCALE GENOMIC DNA]</scope>
    <source>
        <strain evidence="4">IAEA</strain>
    </source>
</reference>
<dbReference type="Pfam" id="PF12937">
    <property type="entry name" value="F-box-like"/>
    <property type="match status" value="1"/>
</dbReference>
<sequence length="485" mass="54951">MSKSNGKCGNVGEPIDSETLHNPSCENTLKNLDEATQTGIAETNAVMDTLSDIGGDNSTSLCALPNEIWLKIFNSLSHGDLLQVKLVCKYWLELTQAPELRRRSKLVITTHNLKNICDFIKRQDFKCESVVIDEEGRGFSSVDREILLTVFKHLGSDVLQLKLYQLSSLSMLSSLLPNLEKLNLLDLYPQKGVLVNFNKFPNLKSLLMDGDDGDGKTQMQLFSSFYQMSGIRLEALTLNIGRFAASCLAALASHASSLRWLKLKIDFDISRDSILQLQLEETLKNFTQLEALHIKCHNGATAKAILQNLFKGNRLKTIALDFPYRDDDDVVEVIAQKWSDSLENLELAHYFVTQKSAKWLNLLSGKLNRLHLYECGYVPEYLLDSIAPKTNKRLTELKFVNSNLTPKLFTELFQRVPNLTTLDFSCNQITDLEMNYLFRRLVHLRHLFLDACKSENDIKLFCPTPNIITPCDNVKVIVRGQLVKN</sequence>
<evidence type="ECO:0000256" key="1">
    <source>
        <dbReference type="SAM" id="MobiDB-lite"/>
    </source>
</evidence>
<dbReference type="VEuPathDB" id="VectorBase:GPAI034113"/>
<dbReference type="STRING" id="7398.A0A1B0A4C1"/>
<dbReference type="Pfam" id="PF13855">
    <property type="entry name" value="LRR_8"/>
    <property type="match status" value="1"/>
</dbReference>
<dbReference type="Proteomes" id="UP000092445">
    <property type="component" value="Unassembled WGS sequence"/>
</dbReference>
<dbReference type="AlphaFoldDB" id="A0A1B0A4C1"/>
<reference evidence="3" key="2">
    <citation type="submission" date="2020-05" db="UniProtKB">
        <authorList>
            <consortium name="EnsemblMetazoa"/>
        </authorList>
    </citation>
    <scope>IDENTIFICATION</scope>
    <source>
        <strain evidence="3">IAEA</strain>
    </source>
</reference>
<dbReference type="InterPro" id="IPR001810">
    <property type="entry name" value="F-box_dom"/>
</dbReference>